<dbReference type="GO" id="GO:0030154">
    <property type="term" value="P:cell differentiation"/>
    <property type="evidence" value="ECO:0007669"/>
    <property type="project" value="UniProtKB-KW"/>
</dbReference>
<dbReference type="PANTHER" id="PTHR11176">
    <property type="entry name" value="BOULE-RELATED"/>
    <property type="match status" value="1"/>
</dbReference>
<dbReference type="GO" id="GO:0070935">
    <property type="term" value="P:3'-UTR-mediated mRNA stabilization"/>
    <property type="evidence" value="ECO:0007669"/>
    <property type="project" value="TreeGrafter"/>
</dbReference>
<protein>
    <recommendedName>
        <fullName evidence="10">RRM domain-containing protein</fullName>
    </recommendedName>
</protein>
<dbReference type="SUPFAM" id="SSF54928">
    <property type="entry name" value="RNA-binding domain, RBD"/>
    <property type="match status" value="1"/>
</dbReference>
<reference evidence="11" key="2">
    <citation type="journal article" date="2022" name="Res Sq">
        <title>Comparative Genomics Reveals Insights into the Divergent Evolution of Astigmatic Mites and Household Pest Adaptations.</title>
        <authorList>
            <person name="Xiong Q."/>
            <person name="Wan A.T.-Y."/>
            <person name="Liu X.-Y."/>
            <person name="Fung C.S.-H."/>
            <person name="Xiao X."/>
            <person name="Malainual N."/>
            <person name="Hou J."/>
            <person name="Wang L."/>
            <person name="Wang M."/>
            <person name="Yang K."/>
            <person name="Cui Y."/>
            <person name="Leung E."/>
            <person name="Nong W."/>
            <person name="Shin S.-K."/>
            <person name="Au S."/>
            <person name="Jeong K.Y."/>
            <person name="Chew F.T."/>
            <person name="Hui J."/>
            <person name="Leung T.F."/>
            <person name="Tungtrongchitr A."/>
            <person name="Zhong N."/>
            <person name="Liu Z."/>
            <person name="Tsui S."/>
        </authorList>
    </citation>
    <scope>NUCLEOTIDE SEQUENCE</scope>
    <source>
        <strain evidence="11">Derf</strain>
        <tissue evidence="11">Whole organism</tissue>
    </source>
</reference>
<keyword evidence="6" id="KW-0744">Spermatogenesis</keyword>
<evidence type="ECO:0000256" key="7">
    <source>
        <dbReference type="ARBA" id="ARBA00022884"/>
    </source>
</evidence>
<dbReference type="GO" id="GO:0005737">
    <property type="term" value="C:cytoplasm"/>
    <property type="evidence" value="ECO:0007669"/>
    <property type="project" value="UniProtKB-SubCell"/>
</dbReference>
<dbReference type="InterPro" id="IPR000504">
    <property type="entry name" value="RRM_dom"/>
</dbReference>
<dbReference type="GO" id="GO:0007283">
    <property type="term" value="P:spermatogenesis"/>
    <property type="evidence" value="ECO:0007669"/>
    <property type="project" value="UniProtKB-KW"/>
</dbReference>
<comment type="caution">
    <text evidence="11">The sequence shown here is derived from an EMBL/GenBank/DDBJ whole genome shotgun (WGS) entry which is preliminary data.</text>
</comment>
<dbReference type="Pfam" id="PF00076">
    <property type="entry name" value="RRM_1"/>
    <property type="match status" value="1"/>
</dbReference>
<reference evidence="11" key="1">
    <citation type="submission" date="2013-05" db="EMBL/GenBank/DDBJ databases">
        <authorList>
            <person name="Yim A.K.Y."/>
            <person name="Chan T.F."/>
            <person name="Ji K.M."/>
            <person name="Liu X.Y."/>
            <person name="Zhou J.W."/>
            <person name="Li R.Q."/>
            <person name="Yang K.Y."/>
            <person name="Li J."/>
            <person name="Li M."/>
            <person name="Law P.T.W."/>
            <person name="Wu Y.L."/>
            <person name="Cai Z.L."/>
            <person name="Qin H."/>
            <person name="Bao Y."/>
            <person name="Leung R.K.K."/>
            <person name="Ng P.K.S."/>
            <person name="Zou J."/>
            <person name="Zhong X.J."/>
            <person name="Ran P.X."/>
            <person name="Zhong N.S."/>
            <person name="Liu Z.G."/>
            <person name="Tsui S.K.W."/>
        </authorList>
    </citation>
    <scope>NUCLEOTIDE SEQUENCE</scope>
    <source>
        <strain evidence="11">Derf</strain>
        <tissue evidence="11">Whole organism</tissue>
    </source>
</reference>
<evidence type="ECO:0000313" key="12">
    <source>
        <dbReference type="Proteomes" id="UP000790347"/>
    </source>
</evidence>
<feature type="compositionally biased region" description="Polar residues" evidence="9">
    <location>
        <begin position="848"/>
        <end position="857"/>
    </location>
</feature>
<dbReference type="GO" id="GO:0008494">
    <property type="term" value="F:translation activator activity"/>
    <property type="evidence" value="ECO:0007669"/>
    <property type="project" value="TreeGrafter"/>
</dbReference>
<feature type="compositionally biased region" description="Low complexity" evidence="9">
    <location>
        <begin position="641"/>
        <end position="661"/>
    </location>
</feature>
<feature type="compositionally biased region" description="Low complexity" evidence="9">
    <location>
        <begin position="564"/>
        <end position="573"/>
    </location>
</feature>
<dbReference type="Proteomes" id="UP000790347">
    <property type="component" value="Unassembled WGS sequence"/>
</dbReference>
<dbReference type="PROSITE" id="PS50102">
    <property type="entry name" value="RRM"/>
    <property type="match status" value="1"/>
</dbReference>
<keyword evidence="3" id="KW-0963">Cytoplasm</keyword>
<evidence type="ECO:0000256" key="1">
    <source>
        <dbReference type="ARBA" id="ARBA00004496"/>
    </source>
</evidence>
<keyword evidence="4" id="KW-0221">Differentiation</keyword>
<comment type="subcellular location">
    <subcellularLocation>
        <location evidence="1">Cytoplasm</location>
    </subcellularLocation>
</comment>
<feature type="compositionally biased region" description="Low complexity" evidence="9">
    <location>
        <begin position="69"/>
        <end position="106"/>
    </location>
</feature>
<dbReference type="CDD" id="cd12412">
    <property type="entry name" value="RRM_DAZL_BOULE"/>
    <property type="match status" value="1"/>
</dbReference>
<accession>A0A922HUS0</accession>
<dbReference type="GO" id="GO:0045948">
    <property type="term" value="P:positive regulation of translational initiation"/>
    <property type="evidence" value="ECO:0007669"/>
    <property type="project" value="TreeGrafter"/>
</dbReference>
<feature type="compositionally biased region" description="Low complexity" evidence="9">
    <location>
        <begin position="874"/>
        <end position="890"/>
    </location>
</feature>
<feature type="compositionally biased region" description="Polar residues" evidence="9">
    <location>
        <begin position="50"/>
        <end position="68"/>
    </location>
</feature>
<evidence type="ECO:0000256" key="4">
    <source>
        <dbReference type="ARBA" id="ARBA00022782"/>
    </source>
</evidence>
<dbReference type="SMART" id="SM00360">
    <property type="entry name" value="RRM"/>
    <property type="match status" value="1"/>
</dbReference>
<dbReference type="InterPro" id="IPR034988">
    <property type="entry name" value="DAZ_BOULE_RRM"/>
</dbReference>
<keyword evidence="2" id="KW-0217">Developmental protein</keyword>
<keyword evidence="5" id="KW-0810">Translation regulation</keyword>
<dbReference type="InterPro" id="IPR012677">
    <property type="entry name" value="Nucleotide-bd_a/b_plait_sf"/>
</dbReference>
<feature type="compositionally biased region" description="Polar residues" evidence="9">
    <location>
        <begin position="608"/>
        <end position="629"/>
    </location>
</feature>
<evidence type="ECO:0000256" key="5">
    <source>
        <dbReference type="ARBA" id="ARBA00022845"/>
    </source>
</evidence>
<feature type="domain" description="RRM" evidence="10">
    <location>
        <begin position="115"/>
        <end position="192"/>
    </location>
</feature>
<evidence type="ECO:0000259" key="10">
    <source>
        <dbReference type="PROSITE" id="PS50102"/>
    </source>
</evidence>
<dbReference type="GO" id="GO:0003730">
    <property type="term" value="F:mRNA 3'-UTR binding"/>
    <property type="evidence" value="ECO:0007669"/>
    <property type="project" value="TreeGrafter"/>
</dbReference>
<evidence type="ECO:0000256" key="9">
    <source>
        <dbReference type="SAM" id="MobiDB-lite"/>
    </source>
</evidence>
<gene>
    <name evidence="11" type="ORF">DERF_009339</name>
</gene>
<dbReference type="Gene3D" id="3.30.70.330">
    <property type="match status" value="1"/>
</dbReference>
<organism evidence="11 12">
    <name type="scientific">Dermatophagoides farinae</name>
    <name type="common">American house dust mite</name>
    <dbReference type="NCBI Taxonomy" id="6954"/>
    <lineage>
        <taxon>Eukaryota</taxon>
        <taxon>Metazoa</taxon>
        <taxon>Ecdysozoa</taxon>
        <taxon>Arthropoda</taxon>
        <taxon>Chelicerata</taxon>
        <taxon>Arachnida</taxon>
        <taxon>Acari</taxon>
        <taxon>Acariformes</taxon>
        <taxon>Sarcoptiformes</taxon>
        <taxon>Astigmata</taxon>
        <taxon>Psoroptidia</taxon>
        <taxon>Analgoidea</taxon>
        <taxon>Pyroglyphidae</taxon>
        <taxon>Dermatophagoidinae</taxon>
        <taxon>Dermatophagoides</taxon>
    </lineage>
</organism>
<dbReference type="EMBL" id="ASGP02000004">
    <property type="protein sequence ID" value="KAH9510839.1"/>
    <property type="molecule type" value="Genomic_DNA"/>
</dbReference>
<evidence type="ECO:0000256" key="8">
    <source>
        <dbReference type="PROSITE-ProRule" id="PRU00176"/>
    </source>
</evidence>
<feature type="region of interest" description="Disordered" evidence="9">
    <location>
        <begin position="564"/>
        <end position="596"/>
    </location>
</feature>
<feature type="compositionally biased region" description="Polar residues" evidence="9">
    <location>
        <begin position="399"/>
        <end position="408"/>
    </location>
</feature>
<feature type="region of interest" description="Disordered" evidence="9">
    <location>
        <begin position="848"/>
        <end position="890"/>
    </location>
</feature>
<dbReference type="FunFam" id="3.30.70.330:FF:000167">
    <property type="entry name" value="protein boule-like isoform X1"/>
    <property type="match status" value="1"/>
</dbReference>
<feature type="region of interest" description="Disordered" evidence="9">
    <location>
        <begin position="399"/>
        <end position="421"/>
    </location>
</feature>
<keyword evidence="7 8" id="KW-0694">RNA-binding</keyword>
<keyword evidence="12" id="KW-1185">Reference proteome</keyword>
<sequence>MASTVDGDGGCEVVSETTVLNEQSKTKMTIESLATNIDSKLNLNDHISDSTISSSQCPNDDITTIKNESQSSTLSSSSSSAQTSSNTTSNVTANQNNHHHNNTNNVPKFGTPVPNRVFVGGIPDDATDNDVRQLFAQYGNIKLVKIITDRAGISKGYGFVTFERAEDAQKVIKEAENLIIKNRKLNVSTAVMKRQDFPFEPRMMPTTGMLFYPQISTFANPVTASAASGYNHHHQYYSENYPYPLIEGLPFAMPLATMNGHFIPGLPPAGNACAPLLTSPVSAAASQYIAAQQPPPTASTQAYSPVNPYPSTGPSAATHYIYSANPSANSSSIAIAGYGGSQQSTHVLTAAGTGSNAAMNVSPVFPPLPSQTTPYPSNVTATNSTTPNVGNNGLSGYQQLNGITSTSGHPAGNSAPISSSSSQVSFSMNVGSNQSQQQQYLAYSNSIPDSMVANSNSPNNNTGMVIMAGGGHPSHHQPSYTTYPSSTNPSSLKMDGLVDMTLVSPSMDTTNSTLVPHPMGSHYASHMPNAHHYMQSQQPPPQPGAHYMHMASIGGIELHHMWSSSATTPTTSSLGHHQNSTTNVPNGQPPPQKLPVAGNFAVVQPQTTTSVMNGQKSNQPLITSTTGHRSQYHGHYANKRSSPPVSQSTSSSNRSSYPATSNNIHYNQSMITKDKMTVHSNRHSNPNSSSSYNHNSHSSSYNNNSSNASHHHHKKMYHNNGHHTWNSNTRIPSNKVLNGHGHNRGHNYHDTMAMTDMAKSSSSYSGGGGHHYPPSNTHKPSSVMFSNNHNRTGNGHYQYPSSAIKTNHVVQSSSSTSSSLQQQPQAYVTKTINGVQIYALANNTNTTSLDAQSQPSPTVAAPGNGVSNGGILTSPPSSSSSSSSPYKTSS</sequence>
<evidence type="ECO:0000256" key="6">
    <source>
        <dbReference type="ARBA" id="ARBA00022871"/>
    </source>
</evidence>
<evidence type="ECO:0000256" key="2">
    <source>
        <dbReference type="ARBA" id="ARBA00022473"/>
    </source>
</evidence>
<feature type="compositionally biased region" description="Basic residues" evidence="9">
    <location>
        <begin position="709"/>
        <end position="721"/>
    </location>
</feature>
<dbReference type="GO" id="GO:0051321">
    <property type="term" value="P:meiotic cell cycle"/>
    <property type="evidence" value="ECO:0007669"/>
    <property type="project" value="UniProtKB-ARBA"/>
</dbReference>
<evidence type="ECO:0000313" key="11">
    <source>
        <dbReference type="EMBL" id="KAH9510839.1"/>
    </source>
</evidence>
<feature type="region of interest" description="Disordered" evidence="9">
    <location>
        <begin position="50"/>
        <end position="110"/>
    </location>
</feature>
<evidence type="ECO:0000256" key="3">
    <source>
        <dbReference type="ARBA" id="ARBA00022490"/>
    </source>
</evidence>
<feature type="region of interest" description="Disordered" evidence="9">
    <location>
        <begin position="608"/>
        <end position="727"/>
    </location>
</feature>
<feature type="compositionally biased region" description="Polar residues" evidence="9">
    <location>
        <begin position="662"/>
        <end position="671"/>
    </location>
</feature>
<dbReference type="InterPro" id="IPR035979">
    <property type="entry name" value="RBD_domain_sf"/>
</dbReference>
<name>A0A922HUS0_DERFA</name>
<feature type="compositionally biased region" description="Polar residues" evidence="9">
    <location>
        <begin position="574"/>
        <end position="586"/>
    </location>
</feature>
<feature type="compositionally biased region" description="Low complexity" evidence="9">
    <location>
        <begin position="683"/>
        <end position="708"/>
    </location>
</feature>
<proteinExistence type="predicted"/>
<dbReference type="AlphaFoldDB" id="A0A922HUS0"/>
<dbReference type="PANTHER" id="PTHR11176:SF57">
    <property type="entry name" value="PROTEIN BOULE"/>
    <property type="match status" value="1"/>
</dbReference>